<evidence type="ECO:0008006" key="5">
    <source>
        <dbReference type="Google" id="ProtNLM"/>
    </source>
</evidence>
<dbReference type="EMBL" id="JBCLYO010000042">
    <property type="protein sequence ID" value="KAL0074474.1"/>
    <property type="molecule type" value="Genomic_DNA"/>
</dbReference>
<keyword evidence="1" id="KW-0812">Transmembrane</keyword>
<accession>A0ABR3ALJ0</accession>
<sequence>MTIDLLSKKSLFFYFFYFISCICWSAPQVPWLLSHQEGRTVCPRQRSSELAKWHGLWKLQLRVCLCLEMEVPAKVIVVRREGNQNCITGFTSQ</sequence>
<reference evidence="3 4" key="1">
    <citation type="submission" date="2024-04" db="EMBL/GenBank/DDBJ databases">
        <title>Symmetric and asymmetric DNA N6-adenine methylation regulates different biological responses in Mucorales.</title>
        <authorList>
            <consortium name="Lawrence Berkeley National Laboratory"/>
            <person name="Lax C."/>
            <person name="Mondo S.J."/>
            <person name="Osorio-Concepcion M."/>
            <person name="Muszewska A."/>
            <person name="Corrochano-Luque M."/>
            <person name="Gutierrez G."/>
            <person name="Riley R."/>
            <person name="Lipzen A."/>
            <person name="Guo J."/>
            <person name="Hundley H."/>
            <person name="Amirebrahimi M."/>
            <person name="Ng V."/>
            <person name="Lorenzo-Gutierrez D."/>
            <person name="Binder U."/>
            <person name="Yang J."/>
            <person name="Song Y."/>
            <person name="Canovas D."/>
            <person name="Navarro E."/>
            <person name="Freitag M."/>
            <person name="Gabaldon T."/>
            <person name="Grigoriev I.V."/>
            <person name="Corrochano L.M."/>
            <person name="Nicolas F.E."/>
            <person name="Garre V."/>
        </authorList>
    </citation>
    <scope>NUCLEOTIDE SEQUENCE [LARGE SCALE GENOMIC DNA]</scope>
    <source>
        <strain evidence="3 4">L51</strain>
    </source>
</reference>
<evidence type="ECO:0000313" key="3">
    <source>
        <dbReference type="EMBL" id="KAL0076705.1"/>
    </source>
</evidence>
<dbReference type="Proteomes" id="UP001448207">
    <property type="component" value="Unassembled WGS sequence"/>
</dbReference>
<proteinExistence type="predicted"/>
<name>A0ABR3ALJ0_PHYBL</name>
<organism evidence="3 4">
    <name type="scientific">Phycomyces blakesleeanus</name>
    <dbReference type="NCBI Taxonomy" id="4837"/>
    <lineage>
        <taxon>Eukaryota</taxon>
        <taxon>Fungi</taxon>
        <taxon>Fungi incertae sedis</taxon>
        <taxon>Mucoromycota</taxon>
        <taxon>Mucoromycotina</taxon>
        <taxon>Mucoromycetes</taxon>
        <taxon>Mucorales</taxon>
        <taxon>Phycomycetaceae</taxon>
        <taxon>Phycomyces</taxon>
    </lineage>
</organism>
<comment type="caution">
    <text evidence="3">The sequence shown here is derived from an EMBL/GenBank/DDBJ whole genome shotgun (WGS) entry which is preliminary data.</text>
</comment>
<evidence type="ECO:0000313" key="2">
    <source>
        <dbReference type="EMBL" id="KAL0074474.1"/>
    </source>
</evidence>
<evidence type="ECO:0000313" key="4">
    <source>
        <dbReference type="Proteomes" id="UP001448207"/>
    </source>
</evidence>
<keyword evidence="1" id="KW-1133">Transmembrane helix</keyword>
<dbReference type="EMBL" id="JBCLYO010000030">
    <property type="protein sequence ID" value="KAL0076705.1"/>
    <property type="molecule type" value="Genomic_DNA"/>
</dbReference>
<gene>
    <name evidence="3" type="ORF">J3Q64DRAFT_1770322</name>
    <name evidence="2" type="ORF">J3Q64DRAFT_1778187</name>
</gene>
<feature type="transmembrane region" description="Helical" evidence="1">
    <location>
        <begin position="12"/>
        <end position="33"/>
    </location>
</feature>
<evidence type="ECO:0000256" key="1">
    <source>
        <dbReference type="SAM" id="Phobius"/>
    </source>
</evidence>
<protein>
    <recommendedName>
        <fullName evidence="5">Secreted protein</fullName>
    </recommendedName>
</protein>
<keyword evidence="1" id="KW-0472">Membrane</keyword>
<keyword evidence="4" id="KW-1185">Reference proteome</keyword>